<proteinExistence type="predicted"/>
<keyword evidence="3" id="KW-1185">Reference proteome</keyword>
<dbReference type="Proteomes" id="UP000253529">
    <property type="component" value="Unassembled WGS sequence"/>
</dbReference>
<keyword evidence="1" id="KW-0732">Signal</keyword>
<protein>
    <submittedName>
        <fullName evidence="2">Uncharacterized protein</fullName>
    </submittedName>
</protein>
<reference evidence="2 3" key="1">
    <citation type="submission" date="2018-06" db="EMBL/GenBank/DDBJ databases">
        <title>Genomic Encyclopedia of Type Strains, Phase IV (KMG-IV): sequencing the most valuable type-strain genomes for metagenomic binning, comparative biology and taxonomic classification.</title>
        <authorList>
            <person name="Goeker M."/>
        </authorList>
    </citation>
    <scope>NUCLEOTIDE SEQUENCE [LARGE SCALE GENOMIC DNA]</scope>
    <source>
        <strain evidence="2 3">DSM 24875</strain>
    </source>
</reference>
<dbReference type="AlphaFoldDB" id="A0A366FRP6"/>
<gene>
    <name evidence="2" type="ORF">DFR50_103219</name>
</gene>
<organism evidence="2 3">
    <name type="scientific">Roseiarcus fermentans</name>
    <dbReference type="NCBI Taxonomy" id="1473586"/>
    <lineage>
        <taxon>Bacteria</taxon>
        <taxon>Pseudomonadati</taxon>
        <taxon>Pseudomonadota</taxon>
        <taxon>Alphaproteobacteria</taxon>
        <taxon>Hyphomicrobiales</taxon>
        <taxon>Roseiarcaceae</taxon>
        <taxon>Roseiarcus</taxon>
    </lineage>
</organism>
<sequence length="178" mass="19347">MLRAIMGSLAFLGAVSLAHADAPGPQPITQYETPAEAMWKPFSADLPTCDDAGVLSTISGRFAEAENTYWGGVNAVSGIDGVREIGFRANGLAYIPRRYCVGRAAVVDSRDPPPQRPTEHTVVYEVVAAGGIIGWSWGVQWCVEGFDRNQAYSPDCHVLRPILERWLGEQPAVVKARY</sequence>
<accession>A0A366FRP6</accession>
<dbReference type="EMBL" id="QNRK01000003">
    <property type="protein sequence ID" value="RBP17332.1"/>
    <property type="molecule type" value="Genomic_DNA"/>
</dbReference>
<evidence type="ECO:0000313" key="3">
    <source>
        <dbReference type="Proteomes" id="UP000253529"/>
    </source>
</evidence>
<comment type="caution">
    <text evidence="2">The sequence shown here is derived from an EMBL/GenBank/DDBJ whole genome shotgun (WGS) entry which is preliminary data.</text>
</comment>
<feature type="chain" id="PRO_5016595623" evidence="1">
    <location>
        <begin position="21"/>
        <end position="178"/>
    </location>
</feature>
<evidence type="ECO:0000313" key="2">
    <source>
        <dbReference type="EMBL" id="RBP17332.1"/>
    </source>
</evidence>
<dbReference type="OrthoDB" id="9808546at2"/>
<evidence type="ECO:0000256" key="1">
    <source>
        <dbReference type="SAM" id="SignalP"/>
    </source>
</evidence>
<feature type="signal peptide" evidence="1">
    <location>
        <begin position="1"/>
        <end position="20"/>
    </location>
</feature>
<name>A0A366FRP6_9HYPH</name>
<dbReference type="RefSeq" id="WP_113887947.1">
    <property type="nucleotide sequence ID" value="NZ_QNRK01000003.1"/>
</dbReference>